<name>D1P7J7_9GAMM</name>
<dbReference type="InterPro" id="IPR028098">
    <property type="entry name" value="Glyco_trans_4-like_N"/>
</dbReference>
<dbReference type="Proteomes" id="UP000005512">
    <property type="component" value="Unassembled WGS sequence"/>
</dbReference>
<dbReference type="PANTHER" id="PTHR12526">
    <property type="entry name" value="GLYCOSYLTRANSFERASE"/>
    <property type="match status" value="1"/>
</dbReference>
<sequence length="364" mass="41851">MLKICFFIGNLNNSGGTERITSVIANELAKKNYDVSILNLSGGEKPFFDLNESVKVFQLHAKKYSAFIQLPMTIFKLRRFLKLNKFDAIIDVDTMLSIYTIPAKFGMHETKHYSWEHFNYNVTLGKSSRKKIRNITAYYADMIITLTEKDKSYWIKNTSVKNICVIPNPITINSNNPHDRSLIPREKIILAVGRLTHQKGFDILISSWEIISKQYPNWKLRIVGSGEDEIKLKNMIMELSLNSSVQIVPNTSNILAEYYTASYFILSSRFEGFGLVILEAQACGLPVISFDCDVGPSEIIQHNKSGWLCKPDDIQDLSLHIKNAIQLLELDYDMYNQFQKKSIINSNRFSMENILPLWIELLRK</sequence>
<reference evidence="3" key="1">
    <citation type="submission" date="2009-12" db="EMBL/GenBank/DDBJ databases">
        <authorList>
            <person name="Weinstock G."/>
            <person name="Sodergren E."/>
            <person name="Clifton S."/>
            <person name="Fulton L."/>
            <person name="Fulton B."/>
            <person name="Courtney L."/>
            <person name="Fronick C."/>
            <person name="Harrison M."/>
            <person name="Strong C."/>
            <person name="Farmer C."/>
            <person name="Delahaunty K."/>
            <person name="Markovic C."/>
            <person name="Hall O."/>
            <person name="Minx P."/>
            <person name="Tomlinson C."/>
            <person name="Mitreva M."/>
            <person name="Nelson J."/>
            <person name="Hou S."/>
            <person name="Wollam A."/>
            <person name="Pepin K.H."/>
            <person name="Johnson M."/>
            <person name="Bhonagiri V."/>
            <person name="Nash W.E."/>
            <person name="Warren W."/>
            <person name="Chinwalla A."/>
            <person name="Mardis E.R."/>
            <person name="Wilson R.K."/>
        </authorList>
    </citation>
    <scope>NUCLEOTIDE SEQUENCE [LARGE SCALE GENOMIC DNA]</scope>
    <source>
        <strain evidence="3">DSM 4541</strain>
    </source>
</reference>
<accession>D1P7J7</accession>
<dbReference type="HOGENOM" id="CLU_009583_0_0_6"/>
<proteinExistence type="predicted"/>
<keyword evidence="4" id="KW-1185">Reference proteome</keyword>
<dbReference type="GO" id="GO:0016757">
    <property type="term" value="F:glycosyltransferase activity"/>
    <property type="evidence" value="ECO:0007669"/>
    <property type="project" value="UniProtKB-KW"/>
</dbReference>
<dbReference type="EC" id="2.4.-.-" evidence="3"/>
<organism evidence="3 4">
    <name type="scientific">Providencia rustigianii DSM 4541</name>
    <dbReference type="NCBI Taxonomy" id="500637"/>
    <lineage>
        <taxon>Bacteria</taxon>
        <taxon>Pseudomonadati</taxon>
        <taxon>Pseudomonadota</taxon>
        <taxon>Gammaproteobacteria</taxon>
        <taxon>Enterobacterales</taxon>
        <taxon>Morganellaceae</taxon>
        <taxon>Providencia</taxon>
    </lineage>
</organism>
<evidence type="ECO:0000313" key="4">
    <source>
        <dbReference type="Proteomes" id="UP000005512"/>
    </source>
</evidence>
<dbReference type="Pfam" id="PF00534">
    <property type="entry name" value="Glycos_transf_1"/>
    <property type="match status" value="1"/>
</dbReference>
<dbReference type="Pfam" id="PF13439">
    <property type="entry name" value="Glyco_transf_4"/>
    <property type="match status" value="1"/>
</dbReference>
<gene>
    <name evidence="3" type="ORF">PROVRUST_08218</name>
</gene>
<protein>
    <submittedName>
        <fullName evidence="3">Glycosyltransferase, group 1 family protein</fullName>
        <ecNumber evidence="3">2.4.-.-</ecNumber>
    </submittedName>
</protein>
<feature type="domain" description="Glycosyl transferase family 1" evidence="1">
    <location>
        <begin position="184"/>
        <end position="336"/>
    </location>
</feature>
<feature type="domain" description="Glycosyltransferase subfamily 4-like N-terminal" evidence="2">
    <location>
        <begin position="15"/>
        <end position="171"/>
    </location>
</feature>
<dbReference type="PANTHER" id="PTHR12526:SF630">
    <property type="entry name" value="GLYCOSYLTRANSFERASE"/>
    <property type="match status" value="1"/>
</dbReference>
<keyword evidence="3" id="KW-0808">Transferase</keyword>
<evidence type="ECO:0000313" key="3">
    <source>
        <dbReference type="EMBL" id="EFB70737.1"/>
    </source>
</evidence>
<dbReference type="Gene3D" id="3.40.50.2000">
    <property type="entry name" value="Glycogen Phosphorylase B"/>
    <property type="match status" value="2"/>
</dbReference>
<dbReference type="InterPro" id="IPR001296">
    <property type="entry name" value="Glyco_trans_1"/>
</dbReference>
<keyword evidence="3" id="KW-0328">Glycosyltransferase</keyword>
<dbReference type="SUPFAM" id="SSF53756">
    <property type="entry name" value="UDP-Glycosyltransferase/glycogen phosphorylase"/>
    <property type="match status" value="1"/>
</dbReference>
<dbReference type="AlphaFoldDB" id="D1P7J7"/>
<dbReference type="RefSeq" id="WP_006816208.1">
    <property type="nucleotide sequence ID" value="NZ_GG703822.1"/>
</dbReference>
<dbReference type="eggNOG" id="COG0438">
    <property type="taxonomic scope" value="Bacteria"/>
</dbReference>
<evidence type="ECO:0000259" key="2">
    <source>
        <dbReference type="Pfam" id="PF13439"/>
    </source>
</evidence>
<evidence type="ECO:0000259" key="1">
    <source>
        <dbReference type="Pfam" id="PF00534"/>
    </source>
</evidence>
<dbReference type="CDD" id="cd03820">
    <property type="entry name" value="GT4_AmsD-like"/>
    <property type="match status" value="1"/>
</dbReference>
<comment type="caution">
    <text evidence="3">The sequence shown here is derived from an EMBL/GenBank/DDBJ whole genome shotgun (WGS) entry which is preliminary data.</text>
</comment>
<dbReference type="EMBL" id="ABXV02000051">
    <property type="protein sequence ID" value="EFB70737.1"/>
    <property type="molecule type" value="Genomic_DNA"/>
</dbReference>
<dbReference type="GO" id="GO:1901135">
    <property type="term" value="P:carbohydrate derivative metabolic process"/>
    <property type="evidence" value="ECO:0007669"/>
    <property type="project" value="UniProtKB-ARBA"/>
</dbReference>
<dbReference type="STRING" id="500637.PROVRUST_08218"/>